<feature type="binding site" evidence="8">
    <location>
        <position position="380"/>
    </location>
    <ligand>
        <name>L-serine</name>
        <dbReference type="ChEBI" id="CHEBI:33384"/>
    </ligand>
</feature>
<dbReference type="RefSeq" id="WP_078976360.1">
    <property type="nucleotide sequence ID" value="NZ_MWQN01000001.1"/>
</dbReference>
<dbReference type="Gene3D" id="3.30.930.10">
    <property type="entry name" value="Bira Bifunctional Protein, Domain 2"/>
    <property type="match status" value="1"/>
</dbReference>
<dbReference type="GO" id="GO:0005737">
    <property type="term" value="C:cytoplasm"/>
    <property type="evidence" value="ECO:0007669"/>
    <property type="project" value="UniProtKB-SubCell"/>
</dbReference>
<dbReference type="SUPFAM" id="SSF46589">
    <property type="entry name" value="tRNA-binding arm"/>
    <property type="match status" value="1"/>
</dbReference>
<accession>A0A1T3NZL7</accession>
<dbReference type="GO" id="GO:0006434">
    <property type="term" value="P:seryl-tRNA aminoacylation"/>
    <property type="evidence" value="ECO:0007669"/>
    <property type="project" value="UniProtKB-UniRule"/>
</dbReference>
<keyword evidence="13" id="KW-1185">Reference proteome</keyword>
<dbReference type="EC" id="6.1.1.11" evidence="7"/>
<feature type="binding site" evidence="7">
    <location>
        <begin position="230"/>
        <end position="232"/>
    </location>
    <ligand>
        <name>L-serine</name>
        <dbReference type="ChEBI" id="CHEBI:33384"/>
    </ligand>
</feature>
<evidence type="ECO:0000259" key="11">
    <source>
        <dbReference type="PROSITE" id="PS50862"/>
    </source>
</evidence>
<proteinExistence type="inferred from homology"/>
<keyword evidence="1 7" id="KW-0963">Cytoplasm</keyword>
<evidence type="ECO:0000256" key="7">
    <source>
        <dbReference type="HAMAP-Rule" id="MF_00176"/>
    </source>
</evidence>
<evidence type="ECO:0000256" key="6">
    <source>
        <dbReference type="ARBA" id="ARBA00023146"/>
    </source>
</evidence>
<dbReference type="EMBL" id="MWQN01000001">
    <property type="protein sequence ID" value="OPC82090.1"/>
    <property type="molecule type" value="Genomic_DNA"/>
</dbReference>
<comment type="similarity">
    <text evidence="7">Belongs to the class-II aminoacyl-tRNA synthetase family. Type-1 seryl-tRNA synthetase subfamily.</text>
</comment>
<dbReference type="Pfam" id="PF00587">
    <property type="entry name" value="tRNA-synt_2b"/>
    <property type="match status" value="1"/>
</dbReference>
<reference evidence="12 13" key="1">
    <citation type="submission" date="2017-03" db="EMBL/GenBank/DDBJ databases">
        <title>Draft genome sequence of Streptomyces scabrisporus NF3, endophyte isolated from Amphipterygium adstringens.</title>
        <authorList>
            <person name="Vazquez M."/>
            <person name="Ceapa C.D."/>
            <person name="Rodriguez Luna D."/>
            <person name="Sanchez Esquivel S."/>
        </authorList>
    </citation>
    <scope>NUCLEOTIDE SEQUENCE [LARGE SCALE GENOMIC DNA]</scope>
    <source>
        <strain evidence="12 13">NF3</strain>
    </source>
</reference>
<evidence type="ECO:0000256" key="2">
    <source>
        <dbReference type="ARBA" id="ARBA00022598"/>
    </source>
</evidence>
<gene>
    <name evidence="7" type="primary">serS</name>
    <name evidence="12" type="ORF">B4N89_15095</name>
</gene>
<organism evidence="12 13">
    <name type="scientific">Embleya scabrispora</name>
    <dbReference type="NCBI Taxonomy" id="159449"/>
    <lineage>
        <taxon>Bacteria</taxon>
        <taxon>Bacillati</taxon>
        <taxon>Actinomycetota</taxon>
        <taxon>Actinomycetes</taxon>
        <taxon>Kitasatosporales</taxon>
        <taxon>Streptomycetaceae</taxon>
        <taxon>Embleya</taxon>
    </lineage>
</organism>
<dbReference type="Pfam" id="PF02403">
    <property type="entry name" value="Seryl_tRNA_N"/>
    <property type="match status" value="1"/>
</dbReference>
<comment type="caution">
    <text evidence="12">The sequence shown here is derived from an EMBL/GenBank/DDBJ whole genome shotgun (WGS) entry which is preliminary data.</text>
</comment>
<feature type="coiled-coil region" evidence="10">
    <location>
        <begin position="67"/>
        <end position="94"/>
    </location>
</feature>
<dbReference type="GO" id="GO:0004828">
    <property type="term" value="F:serine-tRNA ligase activity"/>
    <property type="evidence" value="ECO:0007669"/>
    <property type="project" value="UniProtKB-UniRule"/>
</dbReference>
<dbReference type="InterPro" id="IPR002314">
    <property type="entry name" value="aa-tRNA-synt_IIb"/>
</dbReference>
<evidence type="ECO:0000256" key="4">
    <source>
        <dbReference type="ARBA" id="ARBA00022840"/>
    </source>
</evidence>
<keyword evidence="3 7" id="KW-0547">Nucleotide-binding</keyword>
<keyword evidence="10" id="KW-0175">Coiled coil</keyword>
<dbReference type="CDD" id="cd00770">
    <property type="entry name" value="SerRS_core"/>
    <property type="match status" value="1"/>
</dbReference>
<evidence type="ECO:0000256" key="1">
    <source>
        <dbReference type="ARBA" id="ARBA00022490"/>
    </source>
</evidence>
<keyword evidence="4 7" id="KW-0067">ATP-binding</keyword>
<comment type="function">
    <text evidence="7">Catalyzes the attachment of serine to tRNA(Ser). Is also able to aminoacylate tRNA(Sec) with serine, to form the misacylated tRNA L-seryl-tRNA(Sec), which will be further converted into selenocysteinyl-tRNA(Sec).</text>
</comment>
<dbReference type="eggNOG" id="COG0172">
    <property type="taxonomic scope" value="Bacteria"/>
</dbReference>
<dbReference type="PROSITE" id="PS50862">
    <property type="entry name" value="AA_TRNA_LIGASE_II"/>
    <property type="match status" value="1"/>
</dbReference>
<dbReference type="Gene3D" id="1.10.287.40">
    <property type="entry name" value="Serine-tRNA synthetase, tRNA binding domain"/>
    <property type="match status" value="1"/>
</dbReference>
<dbReference type="UniPathway" id="UPA00906">
    <property type="reaction ID" value="UER00895"/>
</dbReference>
<dbReference type="GO" id="GO:0016260">
    <property type="term" value="P:selenocysteine biosynthetic process"/>
    <property type="evidence" value="ECO:0007669"/>
    <property type="project" value="UniProtKB-UniRule"/>
</dbReference>
<dbReference type="InterPro" id="IPR002317">
    <property type="entry name" value="Ser-tRNA-ligase_type_1"/>
</dbReference>
<dbReference type="PIRSF" id="PIRSF001529">
    <property type="entry name" value="Ser-tRNA-synth_IIa"/>
    <property type="match status" value="1"/>
</dbReference>
<feature type="binding site" evidence="9">
    <location>
        <begin position="277"/>
        <end position="280"/>
    </location>
    <ligand>
        <name>ATP</name>
        <dbReference type="ChEBI" id="CHEBI:30616"/>
    </ligand>
</feature>
<dbReference type="GO" id="GO:0005524">
    <property type="term" value="F:ATP binding"/>
    <property type="evidence" value="ECO:0007669"/>
    <property type="project" value="UniProtKB-UniRule"/>
</dbReference>
<feature type="binding site" evidence="7 9">
    <location>
        <begin position="261"/>
        <end position="263"/>
    </location>
    <ligand>
        <name>ATP</name>
        <dbReference type="ChEBI" id="CHEBI:30616"/>
    </ligand>
</feature>
<dbReference type="InterPro" id="IPR015866">
    <property type="entry name" value="Ser-tRNA-synth_1_N"/>
</dbReference>
<name>A0A1T3NZL7_9ACTN</name>
<keyword evidence="6 7" id="KW-0030">Aminoacyl-tRNA synthetase</keyword>
<dbReference type="PRINTS" id="PR00981">
    <property type="entry name" value="TRNASYNTHSER"/>
</dbReference>
<feature type="binding site" evidence="7">
    <location>
        <position position="382"/>
    </location>
    <ligand>
        <name>L-serine</name>
        <dbReference type="ChEBI" id="CHEBI:33384"/>
    </ligand>
</feature>
<feature type="domain" description="Aminoacyl-transfer RNA synthetases class-II family profile" evidence="11">
    <location>
        <begin position="187"/>
        <end position="407"/>
    </location>
</feature>
<dbReference type="FunFam" id="3.30.930.10:FF:000048">
    <property type="entry name" value="Serine--tRNA ligase"/>
    <property type="match status" value="1"/>
</dbReference>
<keyword evidence="2 7" id="KW-0436">Ligase</keyword>
<evidence type="ECO:0000256" key="8">
    <source>
        <dbReference type="PIRSR" id="PIRSR001529-1"/>
    </source>
</evidence>
<dbReference type="PANTHER" id="PTHR11778">
    <property type="entry name" value="SERYL-TRNA SYNTHETASE"/>
    <property type="match status" value="1"/>
</dbReference>
<evidence type="ECO:0000313" key="12">
    <source>
        <dbReference type="EMBL" id="OPC82090.1"/>
    </source>
</evidence>
<feature type="binding site" evidence="7 8">
    <location>
        <position position="284"/>
    </location>
    <ligand>
        <name>L-serine</name>
        <dbReference type="ChEBI" id="CHEBI:33384"/>
    </ligand>
</feature>
<evidence type="ECO:0000256" key="10">
    <source>
        <dbReference type="SAM" id="Coils"/>
    </source>
</evidence>
<comment type="domain">
    <text evidence="7">Consists of two distinct domains, a catalytic core and a N-terminal extension that is involved in tRNA binding.</text>
</comment>
<dbReference type="InterPro" id="IPR033729">
    <property type="entry name" value="SerRS_core"/>
</dbReference>
<dbReference type="NCBIfam" id="TIGR00414">
    <property type="entry name" value="serS"/>
    <property type="match status" value="1"/>
</dbReference>
<dbReference type="InterPro" id="IPR045864">
    <property type="entry name" value="aa-tRNA-synth_II/BPL/LPL"/>
</dbReference>
<evidence type="ECO:0000256" key="5">
    <source>
        <dbReference type="ARBA" id="ARBA00022917"/>
    </source>
</evidence>
<sequence>MIDLRLLREDPDRVRASQRARGEDETIVDALLAADELRRSSGSRFDALRNEQKSIGKQVSKAKGDERQELLTRAQTLAAEVKAADAEQAEAKADTDRLLKSLANLIDPDAPVGGEEDFVTIEEIGARRDFAVEGFEPRDHVELGRMLKAIDVERAAKVSGSRFYYLTGVGALLELALVNMAVAQATEAGFTPMLTPALVRPAAMEGTGFLGQAAENVFHLEADDYYLVGTAEVPLAAYHMDEIIPAAELPLRYAGFSPCFRREAGTYGKDTRGIIRVHQFDKVEMFSFVAPEEAEAEHRRLLAWEKEFLNRLELPYRVIDVASGDLGASAARKFDIEAWIPTQGKYREVTSTSNCTEFQARRLQVRMRDEQGTRPLATLNGTLCAVPRTIVAILENHQREDGSVVVPEALRPFLGGREVLEPVQA</sequence>
<dbReference type="HAMAP" id="MF_00176">
    <property type="entry name" value="Ser_tRNA_synth_type1"/>
    <property type="match status" value="1"/>
</dbReference>
<dbReference type="FunFam" id="1.10.287.40:FF:000004">
    <property type="entry name" value="Serine--tRNA ligase"/>
    <property type="match status" value="1"/>
</dbReference>
<evidence type="ECO:0000256" key="9">
    <source>
        <dbReference type="PIRSR" id="PIRSR001529-2"/>
    </source>
</evidence>
<feature type="binding site" evidence="8">
    <location>
        <position position="230"/>
    </location>
    <ligand>
        <name>L-serine</name>
        <dbReference type="ChEBI" id="CHEBI:33384"/>
    </ligand>
</feature>
<feature type="binding site" evidence="7 9">
    <location>
        <begin position="348"/>
        <end position="351"/>
    </location>
    <ligand>
        <name>ATP</name>
        <dbReference type="ChEBI" id="CHEBI:30616"/>
    </ligand>
</feature>
<evidence type="ECO:0000256" key="3">
    <source>
        <dbReference type="ARBA" id="ARBA00022741"/>
    </source>
</evidence>
<comment type="subcellular location">
    <subcellularLocation>
        <location evidence="7">Cytoplasm</location>
    </subcellularLocation>
</comment>
<dbReference type="Proteomes" id="UP000190037">
    <property type="component" value="Unassembled WGS sequence"/>
</dbReference>
<comment type="catalytic activity">
    <reaction evidence="7">
        <text>tRNA(Sec) + L-serine + ATP = L-seryl-tRNA(Sec) + AMP + diphosphate + H(+)</text>
        <dbReference type="Rhea" id="RHEA:42580"/>
        <dbReference type="Rhea" id="RHEA-COMP:9742"/>
        <dbReference type="Rhea" id="RHEA-COMP:10128"/>
        <dbReference type="ChEBI" id="CHEBI:15378"/>
        <dbReference type="ChEBI" id="CHEBI:30616"/>
        <dbReference type="ChEBI" id="CHEBI:33019"/>
        <dbReference type="ChEBI" id="CHEBI:33384"/>
        <dbReference type="ChEBI" id="CHEBI:78442"/>
        <dbReference type="ChEBI" id="CHEBI:78533"/>
        <dbReference type="ChEBI" id="CHEBI:456215"/>
        <dbReference type="EC" id="6.1.1.11"/>
    </reaction>
</comment>
<comment type="pathway">
    <text evidence="7">Aminoacyl-tRNA biosynthesis; selenocysteinyl-tRNA(Sec) biosynthesis; L-seryl-tRNA(Sec) from L-serine and tRNA(Sec): step 1/1.</text>
</comment>
<dbReference type="InterPro" id="IPR010978">
    <property type="entry name" value="tRNA-bd_arm"/>
</dbReference>
<dbReference type="OrthoDB" id="9804647at2"/>
<evidence type="ECO:0000313" key="13">
    <source>
        <dbReference type="Proteomes" id="UP000190037"/>
    </source>
</evidence>
<keyword evidence="5 7" id="KW-0648">Protein biosynthesis</keyword>
<comment type="catalytic activity">
    <reaction evidence="7">
        <text>tRNA(Ser) + L-serine + ATP = L-seryl-tRNA(Ser) + AMP + diphosphate + H(+)</text>
        <dbReference type="Rhea" id="RHEA:12292"/>
        <dbReference type="Rhea" id="RHEA-COMP:9669"/>
        <dbReference type="Rhea" id="RHEA-COMP:9703"/>
        <dbReference type="ChEBI" id="CHEBI:15378"/>
        <dbReference type="ChEBI" id="CHEBI:30616"/>
        <dbReference type="ChEBI" id="CHEBI:33019"/>
        <dbReference type="ChEBI" id="CHEBI:33384"/>
        <dbReference type="ChEBI" id="CHEBI:78442"/>
        <dbReference type="ChEBI" id="CHEBI:78533"/>
        <dbReference type="ChEBI" id="CHEBI:456215"/>
        <dbReference type="EC" id="6.1.1.11"/>
    </reaction>
</comment>
<dbReference type="STRING" id="159449.B4N89_15095"/>
<protein>
    <recommendedName>
        <fullName evidence="7">Serine--tRNA ligase</fullName>
        <ecNumber evidence="7">6.1.1.11</ecNumber>
    </recommendedName>
    <alternativeName>
        <fullName evidence="7">Seryl-tRNA synthetase</fullName>
        <shortName evidence="7">SerRS</shortName>
    </alternativeName>
    <alternativeName>
        <fullName evidence="7">Seryl-tRNA(Ser/Sec) synthetase</fullName>
    </alternativeName>
</protein>
<dbReference type="InterPro" id="IPR042103">
    <property type="entry name" value="SerRS_1_N_sf"/>
</dbReference>
<feature type="binding site" evidence="8">
    <location>
        <position position="261"/>
    </location>
    <ligand>
        <name>L-serine</name>
        <dbReference type="ChEBI" id="CHEBI:33384"/>
    </ligand>
</feature>
<comment type="subunit">
    <text evidence="7">Homodimer. The tRNA molecule binds across the dimer.</text>
</comment>
<dbReference type="AlphaFoldDB" id="A0A1T3NZL7"/>
<dbReference type="SUPFAM" id="SSF55681">
    <property type="entry name" value="Class II aaRS and biotin synthetases"/>
    <property type="match status" value="1"/>
</dbReference>
<feature type="binding site" evidence="7">
    <location>
        <position position="277"/>
    </location>
    <ligand>
        <name>ATP</name>
        <dbReference type="ChEBI" id="CHEBI:30616"/>
    </ligand>
</feature>
<dbReference type="InterPro" id="IPR006195">
    <property type="entry name" value="aa-tRNA-synth_II"/>
</dbReference>
<feature type="site" description="Important for serine binding" evidence="8">
    <location>
        <position position="382"/>
    </location>
</feature>